<dbReference type="PANTHER" id="PTHR43884">
    <property type="entry name" value="ACYL-COA DEHYDROGENASE"/>
    <property type="match status" value="1"/>
</dbReference>
<dbReference type="InterPro" id="IPR013107">
    <property type="entry name" value="Acyl-CoA_DH_C"/>
</dbReference>
<dbReference type="RefSeq" id="WP_129189095.1">
    <property type="nucleotide sequence ID" value="NZ_CP035491.1"/>
</dbReference>
<evidence type="ECO:0000313" key="4">
    <source>
        <dbReference type="EMBL" id="QAY72658.1"/>
    </source>
</evidence>
<proteinExistence type="predicted"/>
<dbReference type="Pfam" id="PF08028">
    <property type="entry name" value="Acyl-CoA_dh_2"/>
    <property type="match status" value="1"/>
</dbReference>
<dbReference type="SUPFAM" id="SSF56645">
    <property type="entry name" value="Acyl-CoA dehydrogenase NM domain-like"/>
    <property type="match status" value="1"/>
</dbReference>
<dbReference type="OrthoDB" id="571684at2"/>
<dbReference type="InterPro" id="IPR037069">
    <property type="entry name" value="AcylCoA_DH/ox_N_sf"/>
</dbReference>
<keyword evidence="1" id="KW-0560">Oxidoreductase</keyword>
<evidence type="ECO:0000313" key="5">
    <source>
        <dbReference type="Proteomes" id="UP000291259"/>
    </source>
</evidence>
<organism evidence="4 5">
    <name type="scientific">Agromyces protaetiae</name>
    <dbReference type="NCBI Taxonomy" id="2509455"/>
    <lineage>
        <taxon>Bacteria</taxon>
        <taxon>Bacillati</taxon>
        <taxon>Actinomycetota</taxon>
        <taxon>Actinomycetes</taxon>
        <taxon>Micrococcales</taxon>
        <taxon>Microbacteriaceae</taxon>
        <taxon>Agromyces</taxon>
    </lineage>
</organism>
<gene>
    <name evidence="4" type="ORF">ET445_04150</name>
</gene>
<dbReference type="PIRSF" id="PIRSF016578">
    <property type="entry name" value="HsaA"/>
    <property type="match status" value="1"/>
</dbReference>
<evidence type="ECO:0000259" key="3">
    <source>
        <dbReference type="Pfam" id="PF08028"/>
    </source>
</evidence>
<dbReference type="PANTHER" id="PTHR43884:SF12">
    <property type="entry name" value="ISOVALERYL-COA DEHYDROGENASE, MITOCHONDRIAL-RELATED"/>
    <property type="match status" value="1"/>
</dbReference>
<dbReference type="AlphaFoldDB" id="A0A4P6FQ58"/>
<dbReference type="InterPro" id="IPR036250">
    <property type="entry name" value="AcylCo_DH-like_C"/>
</dbReference>
<dbReference type="Gene3D" id="1.20.140.10">
    <property type="entry name" value="Butyryl-CoA Dehydrogenase, subunit A, domain 3"/>
    <property type="match status" value="1"/>
</dbReference>
<evidence type="ECO:0008006" key="6">
    <source>
        <dbReference type="Google" id="ProtNLM"/>
    </source>
</evidence>
<dbReference type="Gene3D" id="2.40.110.10">
    <property type="entry name" value="Butyryl-CoA Dehydrogenase, subunit A, domain 2"/>
    <property type="match status" value="1"/>
</dbReference>
<dbReference type="GO" id="GO:0008470">
    <property type="term" value="F:3-methylbutanoyl-CoA dehydrogenase activity"/>
    <property type="evidence" value="ECO:0007669"/>
    <property type="project" value="TreeGrafter"/>
</dbReference>
<dbReference type="Pfam" id="PF02771">
    <property type="entry name" value="Acyl-CoA_dh_N"/>
    <property type="match status" value="1"/>
</dbReference>
<evidence type="ECO:0000256" key="1">
    <source>
        <dbReference type="ARBA" id="ARBA00023002"/>
    </source>
</evidence>
<dbReference type="InterPro" id="IPR009100">
    <property type="entry name" value="AcylCoA_DH/oxidase_NM_dom_sf"/>
</dbReference>
<dbReference type="EMBL" id="CP035491">
    <property type="protein sequence ID" value="QAY72658.1"/>
    <property type="molecule type" value="Genomic_DNA"/>
</dbReference>
<sequence>MTDTIAPSLASQIRYTPGWANDRAASHKQRFARAFESIASGAVERERSRRLPFDEIETLRDAGFTRATLPVELGGGGASVTELFELLAHLAQHDSNLAQIFRSHFAQVERQLLAPTSDRRSRVLERIANGAIYGNASHERSSAKVGTLGTRISRSGDEFRLDGVKFYSTGTLFADWVSVSAVDDEGEFVGVAVDTSADGVTRVDDWNGFGQRMTGSGTTTFEGVRVPEADLVRRGAKGGPGHGGAFVQLVLLAALAGIGRAVVSDATDFVASRTRVFSHGSASTAAGDPIIQETLGELSALAFQADSALFAAVQRVQESHDLQAAGADDDAVAAIVATAEETTAHAQLVVIDAVLDATTRLFDVGGASATDTARAFDRHWRNARTIASHNPHRNKARIIGDFLLNGGALSNTWQTGESAE</sequence>
<feature type="domain" description="Acyl-CoA dehydrogenase C-terminal" evidence="3">
    <location>
        <begin position="252"/>
        <end position="391"/>
    </location>
</feature>
<dbReference type="GO" id="GO:0006552">
    <property type="term" value="P:L-leucine catabolic process"/>
    <property type="evidence" value="ECO:0007669"/>
    <property type="project" value="TreeGrafter"/>
</dbReference>
<accession>A0A4P6FQ58</accession>
<dbReference type="InterPro" id="IPR046373">
    <property type="entry name" value="Acyl-CoA_Oxase/DH_mid-dom_sf"/>
</dbReference>
<protein>
    <recommendedName>
        <fullName evidence="6">Acyl-CoA dehydrogenase</fullName>
    </recommendedName>
</protein>
<evidence type="ECO:0000259" key="2">
    <source>
        <dbReference type="Pfam" id="PF02771"/>
    </source>
</evidence>
<keyword evidence="5" id="KW-1185">Reference proteome</keyword>
<dbReference type="SUPFAM" id="SSF47203">
    <property type="entry name" value="Acyl-CoA dehydrogenase C-terminal domain-like"/>
    <property type="match status" value="1"/>
</dbReference>
<dbReference type="Proteomes" id="UP000291259">
    <property type="component" value="Chromosome"/>
</dbReference>
<dbReference type="GO" id="GO:0050660">
    <property type="term" value="F:flavin adenine dinucleotide binding"/>
    <property type="evidence" value="ECO:0007669"/>
    <property type="project" value="InterPro"/>
</dbReference>
<reference evidence="4 5" key="1">
    <citation type="submission" date="2019-01" db="EMBL/GenBank/DDBJ databases">
        <title>Genome sequencing of strain FW100M-8.</title>
        <authorList>
            <person name="Heo J."/>
            <person name="Kim S.-J."/>
            <person name="Kim J.-S."/>
            <person name="Hong S.-B."/>
            <person name="Kwon S.-W."/>
        </authorList>
    </citation>
    <scope>NUCLEOTIDE SEQUENCE [LARGE SCALE GENOMIC DNA]</scope>
    <source>
        <strain evidence="4 5">FW100M-8</strain>
    </source>
</reference>
<dbReference type="Gene3D" id="1.10.540.10">
    <property type="entry name" value="Acyl-CoA dehydrogenase/oxidase, N-terminal domain"/>
    <property type="match status" value="1"/>
</dbReference>
<name>A0A4P6FQ58_9MICO</name>
<feature type="domain" description="Acyl-CoA dehydrogenase/oxidase N-terminal" evidence="2">
    <location>
        <begin position="36"/>
        <end position="130"/>
    </location>
</feature>
<dbReference type="InterPro" id="IPR013786">
    <property type="entry name" value="AcylCoA_DH/ox_N"/>
</dbReference>
<dbReference type="KEGG" id="agf:ET445_04150"/>